<feature type="region of interest" description="Disordered" evidence="1">
    <location>
        <begin position="529"/>
        <end position="668"/>
    </location>
</feature>
<name>A0A9P0KF71_ACAOB</name>
<protein>
    <submittedName>
        <fullName evidence="2">Uncharacterized protein</fullName>
    </submittedName>
</protein>
<comment type="caution">
    <text evidence="2">The sequence shown here is derived from an EMBL/GenBank/DDBJ whole genome shotgun (WGS) entry which is preliminary data.</text>
</comment>
<organism evidence="2 3">
    <name type="scientific">Acanthoscelides obtectus</name>
    <name type="common">Bean weevil</name>
    <name type="synonym">Bruchus obtectus</name>
    <dbReference type="NCBI Taxonomy" id="200917"/>
    <lineage>
        <taxon>Eukaryota</taxon>
        <taxon>Metazoa</taxon>
        <taxon>Ecdysozoa</taxon>
        <taxon>Arthropoda</taxon>
        <taxon>Hexapoda</taxon>
        <taxon>Insecta</taxon>
        <taxon>Pterygota</taxon>
        <taxon>Neoptera</taxon>
        <taxon>Endopterygota</taxon>
        <taxon>Coleoptera</taxon>
        <taxon>Polyphaga</taxon>
        <taxon>Cucujiformia</taxon>
        <taxon>Chrysomeloidea</taxon>
        <taxon>Chrysomelidae</taxon>
        <taxon>Bruchinae</taxon>
        <taxon>Bruchini</taxon>
        <taxon>Acanthoscelides</taxon>
    </lineage>
</organism>
<feature type="compositionally biased region" description="Polar residues" evidence="1">
    <location>
        <begin position="624"/>
        <end position="642"/>
    </location>
</feature>
<reference evidence="2" key="1">
    <citation type="submission" date="2022-03" db="EMBL/GenBank/DDBJ databases">
        <authorList>
            <person name="Sayadi A."/>
        </authorList>
    </citation>
    <scope>NUCLEOTIDE SEQUENCE</scope>
</reference>
<dbReference type="OrthoDB" id="6784745at2759"/>
<evidence type="ECO:0000313" key="2">
    <source>
        <dbReference type="EMBL" id="CAH1970237.1"/>
    </source>
</evidence>
<accession>A0A9P0KF71</accession>
<evidence type="ECO:0000256" key="1">
    <source>
        <dbReference type="SAM" id="MobiDB-lite"/>
    </source>
</evidence>
<gene>
    <name evidence="2" type="ORF">ACAOBT_LOCUS8827</name>
</gene>
<proteinExistence type="predicted"/>
<dbReference type="AlphaFoldDB" id="A0A9P0KF71"/>
<dbReference type="Proteomes" id="UP001152888">
    <property type="component" value="Unassembled WGS sequence"/>
</dbReference>
<dbReference type="EMBL" id="CAKOFQ010006772">
    <property type="protein sequence ID" value="CAH1970237.1"/>
    <property type="molecule type" value="Genomic_DNA"/>
</dbReference>
<evidence type="ECO:0000313" key="3">
    <source>
        <dbReference type="Proteomes" id="UP001152888"/>
    </source>
</evidence>
<feature type="compositionally biased region" description="Polar residues" evidence="1">
    <location>
        <begin position="529"/>
        <end position="551"/>
    </location>
</feature>
<sequence length="668" mass="72331">MAGSNRAAGTPCTNRIIIIPQGTIDPKQNTVIHIPRNLDNSAPLLVTPPRIEGGPLSVQLLPDFQDRLSRPGETNGDRAARTGTEPKLCPSERAKRKTGKKIEQNSKAIAVTGPPERFPDPEPPSVTEDTRRICSGVGEQNIKSIKSFSRKQQTGGPVQTQVFSMEAPEGISEQAMDRIIWESNQPGYDYSVIDGTLRAPQQFQQNWNNDGFQPGSSSIPQQDRLDLNFMLNQPTPSPIWPDSGVSSTIDPSKCNYNGNSIIYQTAQMSHQSDFFPQPPPAAPSTSKRNNVTYKLPDISTMYEAAQNITPPPVIPASCRGFLAATNPPPPKPPCNPECGGDCSLPGDDTPQPPDSCVPCFDLTQQSVMMSQQQKQCICPPPMPPQQEQYVTPYDEAIVPPPEQYGHPSCDEVNMSPPEQYGCLPCDEANLPPPEQYECPPCDEANMLPPEQYWCPPCDEANLPPPEQYGCPPCDEANMSPPEQNGCPPCDEPEPEPEPCKPTCGGECNRRPPQGDECCPPCDENQQQMMAPPTNTGQRVPNCPQDFNTDMYSQGFPGTPCPPQQIQQTSSMPAPPRMSGAHAMTPRGSCGGGVPAQWELTFQQQPQQQAGPRRPSLSLPQPRRTSIQGGSQRRASVQGQDSHSGGKKKGGGCCGNTGKRPEGGCGGCC</sequence>
<feature type="compositionally biased region" description="Low complexity" evidence="1">
    <location>
        <begin position="602"/>
        <end position="623"/>
    </location>
</feature>
<keyword evidence="3" id="KW-1185">Reference proteome</keyword>
<feature type="compositionally biased region" description="Basic and acidic residues" evidence="1">
    <location>
        <begin position="66"/>
        <end position="80"/>
    </location>
</feature>
<feature type="region of interest" description="Disordered" evidence="1">
    <location>
        <begin position="66"/>
        <end position="129"/>
    </location>
</feature>